<gene>
    <name evidence="1" type="ORF">NM688_g9388</name>
</gene>
<sequence>MYDKGCISGGSTYGMHRVESRLWNLRRGDDWQWMCGTTPATINGIEFTNPTRCENRGIFYGMVGMFEYPDPACGWNAMSELSADDSDAVVSDQFSEADEEADEELPRVPISDRKGKPEDPLPKEGKPEAGYVDVLSFERFMNLLIHTDCLGLDGLLFGCTCPIFSQDKEDKNAYYEDRVVRAIVYTRYSSVRPLFAESRELILLMVHQMIDYLDDLWTKERILHRDISLNNIMYEKRGDHYHFVLINFDMAVVVPANEGSYTASSRHRTGTLSFMAQELICDAWTALQRGSCWTPIKHLFRHDLESLFWNSLWGSVMLPNKGLSSKGIDKLVKGVRKWETGIYNIAGTKEQIILKGLESNNIVLPPAAARLNKWFKAWVKVLSSTYMIVAAKARRGSDSDSSDDEEPVLFADWETGGGVMTKEHLQKALLKVFPIPNEYLPASEEPVRVVKTKIRIVKADVAKNAPRPQHLTRKKPKVVTPTVMPENDIRSRLRPRRPRL</sequence>
<dbReference type="Proteomes" id="UP001148662">
    <property type="component" value="Unassembled WGS sequence"/>
</dbReference>
<comment type="caution">
    <text evidence="1">The sequence shown here is derived from an EMBL/GenBank/DDBJ whole genome shotgun (WGS) entry which is preliminary data.</text>
</comment>
<proteinExistence type="predicted"/>
<evidence type="ECO:0000313" key="2">
    <source>
        <dbReference type="Proteomes" id="UP001148662"/>
    </source>
</evidence>
<name>A0ACC1RGW5_9APHY</name>
<evidence type="ECO:0000313" key="1">
    <source>
        <dbReference type="EMBL" id="KAJ3518807.1"/>
    </source>
</evidence>
<organism evidence="1 2">
    <name type="scientific">Phlebia brevispora</name>
    <dbReference type="NCBI Taxonomy" id="194682"/>
    <lineage>
        <taxon>Eukaryota</taxon>
        <taxon>Fungi</taxon>
        <taxon>Dikarya</taxon>
        <taxon>Basidiomycota</taxon>
        <taxon>Agaricomycotina</taxon>
        <taxon>Agaricomycetes</taxon>
        <taxon>Polyporales</taxon>
        <taxon>Meruliaceae</taxon>
        <taxon>Phlebia</taxon>
    </lineage>
</organism>
<protein>
    <submittedName>
        <fullName evidence="1">Uncharacterized protein</fullName>
    </submittedName>
</protein>
<dbReference type="EMBL" id="JANHOG010002918">
    <property type="protein sequence ID" value="KAJ3518807.1"/>
    <property type="molecule type" value="Genomic_DNA"/>
</dbReference>
<accession>A0ACC1RGW5</accession>
<reference evidence="1" key="1">
    <citation type="submission" date="2022-07" db="EMBL/GenBank/DDBJ databases">
        <title>Genome Sequence of Phlebia brevispora.</title>
        <authorList>
            <person name="Buettner E."/>
        </authorList>
    </citation>
    <scope>NUCLEOTIDE SEQUENCE</scope>
    <source>
        <strain evidence="1">MPL23</strain>
    </source>
</reference>
<keyword evidence="2" id="KW-1185">Reference proteome</keyword>